<protein>
    <submittedName>
        <fullName evidence="1">Uncharacterized protein</fullName>
    </submittedName>
</protein>
<reference evidence="1 2" key="1">
    <citation type="submission" date="2011-04" db="EMBL/GenBank/DDBJ databases">
        <authorList>
            <person name="Muzny D."/>
            <person name="Qin X."/>
            <person name="Deng J."/>
            <person name="Jiang H."/>
            <person name="Liu Y."/>
            <person name="Qu J."/>
            <person name="Song X.-Z."/>
            <person name="Zhang L."/>
            <person name="Thornton R."/>
            <person name="Coyle M."/>
            <person name="Francisco L."/>
            <person name="Jackson L."/>
            <person name="Javaid M."/>
            <person name="Korchina V."/>
            <person name="Kovar C."/>
            <person name="Mata R."/>
            <person name="Mathew T."/>
            <person name="Ngo R."/>
            <person name="Nguyen L."/>
            <person name="Nguyen N."/>
            <person name="Okwuonu G."/>
            <person name="Ongeri F."/>
            <person name="Pham C."/>
            <person name="Simmons D."/>
            <person name="Wilczek-Boney K."/>
            <person name="Hale W."/>
            <person name="Jakkamsetti A."/>
            <person name="Pham P."/>
            <person name="Ruth R."/>
            <person name="San Lucas F."/>
            <person name="Warren J."/>
            <person name="Zhang J."/>
            <person name="Zhao Z."/>
            <person name="Zhou C."/>
            <person name="Zhu D."/>
            <person name="Lee S."/>
            <person name="Bess C."/>
            <person name="Blankenburg K."/>
            <person name="Forbes L."/>
            <person name="Fu Q."/>
            <person name="Gubbala S."/>
            <person name="Hirani K."/>
            <person name="Jayaseelan J.C."/>
            <person name="Lara F."/>
            <person name="Munidasa M."/>
            <person name="Palculict T."/>
            <person name="Patil S."/>
            <person name="Pu L.-L."/>
            <person name="Saada N."/>
            <person name="Tang L."/>
            <person name="Weissenberger G."/>
            <person name="Zhu Y."/>
            <person name="Hemphill L."/>
            <person name="Shang Y."/>
            <person name="Youmans B."/>
            <person name="Ayvaz T."/>
            <person name="Ross M."/>
            <person name="Santibanez J."/>
            <person name="Aqrawi P."/>
            <person name="Gross S."/>
            <person name="Joshi V."/>
            <person name="Fowler G."/>
            <person name="Nazareth L."/>
            <person name="Reid J."/>
            <person name="Worley K."/>
            <person name="Petrosino J."/>
            <person name="Highlander S."/>
            <person name="Gibbs R."/>
        </authorList>
    </citation>
    <scope>NUCLEOTIDE SEQUENCE [LARGE SCALE GENOMIC DNA]</scope>
    <source>
        <strain evidence="1 2">DSM 2778</strain>
    </source>
</reference>
<proteinExistence type="predicted"/>
<accession>F5RLH2</accession>
<comment type="caution">
    <text evidence="1">The sequence shown here is derived from an EMBL/GenBank/DDBJ whole genome shotgun (WGS) entry which is preliminary data.</text>
</comment>
<sequence length="46" mass="5673">MYILYGNIFPFNEDNEEKNKLLQNFSRIFEGVYFMRYFVMKSFSSD</sequence>
<name>F5RLH2_9FIRM</name>
<dbReference type="EMBL" id="AFHQ01000030">
    <property type="protein sequence ID" value="EGK60095.1"/>
    <property type="molecule type" value="Genomic_DNA"/>
</dbReference>
<evidence type="ECO:0000313" key="2">
    <source>
        <dbReference type="Proteomes" id="UP000004067"/>
    </source>
</evidence>
<gene>
    <name evidence="1" type="ORF">HMPREF9081_1108</name>
</gene>
<organism evidence="1 2">
    <name type="scientific">Centipeda periodontii DSM 2778</name>
    <dbReference type="NCBI Taxonomy" id="888060"/>
    <lineage>
        <taxon>Bacteria</taxon>
        <taxon>Bacillati</taxon>
        <taxon>Bacillota</taxon>
        <taxon>Negativicutes</taxon>
        <taxon>Selenomonadales</taxon>
        <taxon>Selenomonadaceae</taxon>
        <taxon>Centipeda</taxon>
    </lineage>
</organism>
<evidence type="ECO:0000313" key="1">
    <source>
        <dbReference type="EMBL" id="EGK60095.1"/>
    </source>
</evidence>
<dbReference type="Proteomes" id="UP000004067">
    <property type="component" value="Unassembled WGS sequence"/>
</dbReference>
<dbReference type="HOGENOM" id="CLU_3181677_0_0_9"/>
<dbReference type="AlphaFoldDB" id="F5RLH2"/>
<keyword evidence="2" id="KW-1185">Reference proteome</keyword>